<dbReference type="PANTHER" id="PTHR10942">
    <property type="entry name" value="LEISHMANOLYSIN-LIKE PEPTIDASE"/>
    <property type="match status" value="1"/>
</dbReference>
<evidence type="ECO:0000256" key="1">
    <source>
        <dbReference type="ARBA" id="ARBA00004479"/>
    </source>
</evidence>
<evidence type="ECO:0000256" key="2">
    <source>
        <dbReference type="ARBA" id="ARBA00005860"/>
    </source>
</evidence>
<feature type="active site" evidence="13">
    <location>
        <position position="271"/>
    </location>
</feature>
<comment type="subcellular location">
    <subcellularLocation>
        <location evidence="1">Membrane</location>
        <topology evidence="1">Single-pass type I membrane protein</topology>
    </subcellularLocation>
</comment>
<evidence type="ECO:0000256" key="6">
    <source>
        <dbReference type="ARBA" id="ARBA00022729"/>
    </source>
</evidence>
<dbReference type="GO" id="GO:0016020">
    <property type="term" value="C:membrane"/>
    <property type="evidence" value="ECO:0007669"/>
    <property type="project" value="UniProtKB-SubCell"/>
</dbReference>
<dbReference type="Proteomes" id="UP000233160">
    <property type="component" value="Unassembled WGS sequence"/>
</dbReference>
<keyword evidence="7 15" id="KW-0378">Hydrolase</keyword>
<feature type="binding site" evidence="14">
    <location>
        <position position="270"/>
    </location>
    <ligand>
        <name>Zn(2+)</name>
        <dbReference type="ChEBI" id="CHEBI:29105"/>
        <note>catalytic</note>
    </ligand>
</feature>
<evidence type="ECO:0000256" key="3">
    <source>
        <dbReference type="ARBA" id="ARBA00022670"/>
    </source>
</evidence>
<evidence type="ECO:0000256" key="5">
    <source>
        <dbReference type="ARBA" id="ARBA00022723"/>
    </source>
</evidence>
<dbReference type="PANTHER" id="PTHR10942:SF6">
    <property type="entry name" value="CILIATED LEFT-RIGHT ORGANIZER METALLOPEPTIDASE"/>
    <property type="match status" value="1"/>
</dbReference>
<dbReference type="GO" id="GO:0006508">
    <property type="term" value="P:proteolysis"/>
    <property type="evidence" value="ECO:0007669"/>
    <property type="project" value="UniProtKB-KW"/>
</dbReference>
<reference evidence="17" key="2">
    <citation type="submission" date="2025-09" db="UniProtKB">
        <authorList>
            <consortium name="Ensembl"/>
        </authorList>
    </citation>
    <scope>IDENTIFICATION</scope>
</reference>
<evidence type="ECO:0000256" key="12">
    <source>
        <dbReference type="ARBA" id="ARBA00054153"/>
    </source>
</evidence>
<feature type="signal peptide" evidence="15">
    <location>
        <begin position="1"/>
        <end position="16"/>
    </location>
</feature>
<dbReference type="Gene3D" id="3.90.132.10">
    <property type="entry name" value="Leishmanolysin , domain 2"/>
    <property type="match status" value="1"/>
</dbReference>
<evidence type="ECO:0000256" key="15">
    <source>
        <dbReference type="RuleBase" id="RU366077"/>
    </source>
</evidence>
<keyword evidence="11 16" id="KW-0472">Membrane</keyword>
<name>A0A2K6GCP0_PROCO</name>
<keyword evidence="4 16" id="KW-0812">Transmembrane</keyword>
<dbReference type="Gene3D" id="3.10.170.20">
    <property type="match status" value="1"/>
</dbReference>
<dbReference type="AlphaFoldDB" id="A0A2K6GCP0"/>
<organism evidence="17 18">
    <name type="scientific">Propithecus coquereli</name>
    <name type="common">Coquerel's sifaka</name>
    <name type="synonym">Propithecus verreauxi coquereli</name>
    <dbReference type="NCBI Taxonomy" id="379532"/>
    <lineage>
        <taxon>Eukaryota</taxon>
        <taxon>Metazoa</taxon>
        <taxon>Chordata</taxon>
        <taxon>Craniata</taxon>
        <taxon>Vertebrata</taxon>
        <taxon>Euteleostomi</taxon>
        <taxon>Mammalia</taxon>
        <taxon>Eutheria</taxon>
        <taxon>Euarchontoglires</taxon>
        <taxon>Primates</taxon>
        <taxon>Strepsirrhini</taxon>
        <taxon>Lemuriformes</taxon>
        <taxon>Indriidae</taxon>
        <taxon>Propithecus</taxon>
    </lineage>
</organism>
<dbReference type="STRING" id="379532.ENSPCOP00000023995"/>
<dbReference type="OMA" id="CTERGAY"/>
<dbReference type="GO" id="GO:0005737">
    <property type="term" value="C:cytoplasm"/>
    <property type="evidence" value="ECO:0007669"/>
    <property type="project" value="TreeGrafter"/>
</dbReference>
<keyword evidence="9 16" id="KW-1133">Transmembrane helix</keyword>
<protein>
    <recommendedName>
        <fullName evidence="15">Leishmanolysin-like peptidase</fullName>
        <ecNumber evidence="15">3.4.24.-</ecNumber>
    </recommendedName>
</protein>
<accession>A0A2K6GCP0</accession>
<evidence type="ECO:0000313" key="17">
    <source>
        <dbReference type="Ensembl" id="ENSPCOP00000023995.1"/>
    </source>
</evidence>
<dbReference type="GO" id="GO:0004222">
    <property type="term" value="F:metalloendopeptidase activity"/>
    <property type="evidence" value="ECO:0007669"/>
    <property type="project" value="UniProtKB-UniRule"/>
</dbReference>
<dbReference type="GeneTree" id="ENSGT00940000163573"/>
<keyword evidence="5 14" id="KW-0479">Metal-binding</keyword>
<evidence type="ECO:0000313" key="18">
    <source>
        <dbReference type="Proteomes" id="UP000233160"/>
    </source>
</evidence>
<evidence type="ECO:0000256" key="13">
    <source>
        <dbReference type="PIRSR" id="PIRSR601577-1"/>
    </source>
</evidence>
<dbReference type="Pfam" id="PF01457">
    <property type="entry name" value="Peptidase_M8"/>
    <property type="match status" value="1"/>
</dbReference>
<keyword evidence="10 14" id="KW-0482">Metalloprotease</keyword>
<dbReference type="GO" id="GO:0007155">
    <property type="term" value="P:cell adhesion"/>
    <property type="evidence" value="ECO:0007669"/>
    <property type="project" value="InterPro"/>
</dbReference>
<evidence type="ECO:0000256" key="16">
    <source>
        <dbReference type="SAM" id="Phobius"/>
    </source>
</evidence>
<evidence type="ECO:0000256" key="10">
    <source>
        <dbReference type="ARBA" id="ARBA00023049"/>
    </source>
</evidence>
<keyword evidence="3 15" id="KW-0645">Protease</keyword>
<evidence type="ECO:0000256" key="9">
    <source>
        <dbReference type="ARBA" id="ARBA00022989"/>
    </source>
</evidence>
<evidence type="ECO:0000256" key="7">
    <source>
        <dbReference type="ARBA" id="ARBA00022801"/>
    </source>
</evidence>
<comment type="function">
    <text evidence="12">Putative metalloproteinase that plays a role in left-right patterning process.</text>
</comment>
<keyword evidence="8 14" id="KW-0862">Zinc</keyword>
<dbReference type="InterPro" id="IPR001577">
    <property type="entry name" value="Peptidase_M8"/>
</dbReference>
<evidence type="ECO:0000256" key="11">
    <source>
        <dbReference type="ARBA" id="ARBA00023136"/>
    </source>
</evidence>
<keyword evidence="6 15" id="KW-0732">Signal</keyword>
<reference evidence="17" key="1">
    <citation type="submission" date="2025-08" db="UniProtKB">
        <authorList>
            <consortium name="Ensembl"/>
        </authorList>
    </citation>
    <scope>IDENTIFICATION</scope>
</reference>
<dbReference type="GO" id="GO:0046872">
    <property type="term" value="F:metal ion binding"/>
    <property type="evidence" value="ECO:0007669"/>
    <property type="project" value="UniProtKB-KW"/>
</dbReference>
<feature type="binding site" evidence="14">
    <location>
        <position position="349"/>
    </location>
    <ligand>
        <name>Zn(2+)</name>
        <dbReference type="ChEBI" id="CHEBI:29105"/>
        <note>catalytic</note>
    </ligand>
</feature>
<evidence type="ECO:0000256" key="4">
    <source>
        <dbReference type="ARBA" id="ARBA00022692"/>
    </source>
</evidence>
<dbReference type="EC" id="3.4.24.-" evidence="15"/>
<sequence>MLLLLLLGVATRRCLHEETQKSVSLLRPPFSQLPPNFRSSSHALPSSGEPQPLRIQTCYIGNPTSDGAWDLEGDGMTRRSRALAAVREATQRIQGVLAVQGPLLLSRDPAQYCHAVWGDPDTPNYHRCSLLNPGYNGESCLGAKIPDAHLRGYALWPEQGPPQVVQPDGPGVQNTDFLLYMQVAHTSKCHQEVRFKSNPFSLLWLLCLFGITWGMLIKKISFICPSIIAYAACCQLDSENRPLAGTIVYCAQHLTSPSLSHSDIVMATLHELLHVLGFSGQLFKNWRDCPSGLSVRENCSTRQQVTRRDKWGQLLLTTPAVSHSLAKHLGVLGVSLGVPLEEEGPLSSHWEARLLQGSLMIATFDGAQRTRLDSITLAAFKDSGWYQVNHSAAEELLWGQGSGLEFGLVTTCGTGSLDFFCTGSGLGCHYLHLDKGSCSSDPMLEGCRMYKPLANGSECWKKENGFPAGVVNPHGEIYHSQSRCFLANLTSQLLPADETRYPSQIPHPKELTGRCYLHQCTERGAYKVQVEGSPWVPCLPGKAIQIPGYYGLLLCPWGRLCRTNEGTNAVTSPPVSLSTQDLLFQLSLGLAGPPGHSLGKEQQEELAEVVLQALVSRGGSGSYLYNGPGKMLRDYTSIKRSKCPFSPSITTSLVALTLTLQEKPLEVYHGGASFTTKDNQLLVTSDYNPFMTHLSLTTGLCLMLLILVGALGTIAYQKRATLQVGPSAPYHLPELNTTRGPDGGIREV</sequence>
<feature type="transmembrane region" description="Helical" evidence="16">
    <location>
        <begin position="694"/>
        <end position="716"/>
    </location>
</feature>
<proteinExistence type="inferred from homology"/>
<dbReference type="SUPFAM" id="SSF55486">
    <property type="entry name" value="Metalloproteases ('zincins'), catalytic domain"/>
    <property type="match status" value="1"/>
</dbReference>
<gene>
    <name evidence="17" type="primary">CIROP</name>
</gene>
<evidence type="ECO:0000256" key="14">
    <source>
        <dbReference type="PIRSR" id="PIRSR601577-2"/>
    </source>
</evidence>
<dbReference type="FunFam" id="3.90.132.10:FF:000002">
    <property type="entry name" value="Leishmanolysin like peptidase 2"/>
    <property type="match status" value="1"/>
</dbReference>
<feature type="binding site" evidence="14">
    <location>
        <position position="274"/>
    </location>
    <ligand>
        <name>Zn(2+)</name>
        <dbReference type="ChEBI" id="CHEBI:29105"/>
        <note>catalytic</note>
    </ligand>
</feature>
<comment type="cofactor">
    <cofactor evidence="14 15">
        <name>Zn(2+)</name>
        <dbReference type="ChEBI" id="CHEBI:29105"/>
    </cofactor>
    <text evidence="14 15">Binds 1 zinc ion per subunit.</text>
</comment>
<comment type="similarity">
    <text evidence="2 15">Belongs to the peptidase M8 family.</text>
</comment>
<keyword evidence="18" id="KW-1185">Reference proteome</keyword>
<dbReference type="Ensembl" id="ENSPCOT00000034675.1">
    <property type="protein sequence ID" value="ENSPCOP00000023995.1"/>
    <property type="gene ID" value="ENSPCOG00000024150.1"/>
</dbReference>
<feature type="chain" id="PRO_5023974049" description="Leishmanolysin-like peptidase" evidence="15">
    <location>
        <begin position="17"/>
        <end position="748"/>
    </location>
</feature>
<evidence type="ECO:0000256" key="8">
    <source>
        <dbReference type="ARBA" id="ARBA00022833"/>
    </source>
</evidence>